<dbReference type="KEGG" id="pzu:PHZ_c2493"/>
<dbReference type="eggNOG" id="COG3118">
    <property type="taxonomic scope" value="Bacteria"/>
</dbReference>
<evidence type="ECO:0000259" key="2">
    <source>
        <dbReference type="Pfam" id="PF00085"/>
    </source>
</evidence>
<dbReference type="AlphaFoldDB" id="B4RGJ6"/>
<reference evidence="3 4" key="1">
    <citation type="journal article" date="2008" name="BMC Genomics">
        <title>Complete genome of Phenylobacterium zucineum - a novel facultative intracellular bacterium isolated from human erythroleukemia cell line K562.</title>
        <authorList>
            <person name="Luo Y."/>
            <person name="Xu X."/>
            <person name="Ding Z."/>
            <person name="Liu Z."/>
            <person name="Zhang B."/>
            <person name="Yan Z."/>
            <person name="Sun J."/>
            <person name="Hu S."/>
            <person name="Hu X."/>
        </authorList>
    </citation>
    <scope>NUCLEOTIDE SEQUENCE [LARGE SCALE GENOMIC DNA]</scope>
    <source>
        <strain evidence="3 4">HLK1</strain>
    </source>
</reference>
<gene>
    <name evidence="3" type="ordered locus">PHZ_c2493</name>
</gene>
<dbReference type="CDD" id="cd02947">
    <property type="entry name" value="TRX_family"/>
    <property type="match status" value="1"/>
</dbReference>
<name>B4RGJ6_PHEZH</name>
<dbReference type="Proteomes" id="UP000001868">
    <property type="component" value="Chromosome"/>
</dbReference>
<dbReference type="EMBL" id="CP000747">
    <property type="protein sequence ID" value="ACG78902.1"/>
    <property type="molecule type" value="Genomic_DNA"/>
</dbReference>
<accession>B4RGJ6</accession>
<evidence type="ECO:0000313" key="4">
    <source>
        <dbReference type="Proteomes" id="UP000001868"/>
    </source>
</evidence>
<dbReference type="Pfam" id="PF00085">
    <property type="entry name" value="Thioredoxin"/>
    <property type="match status" value="1"/>
</dbReference>
<protein>
    <recommendedName>
        <fullName evidence="2">Thioredoxin domain-containing protein</fullName>
    </recommendedName>
</protein>
<evidence type="ECO:0000313" key="3">
    <source>
        <dbReference type="EMBL" id="ACG78902.1"/>
    </source>
</evidence>
<dbReference type="InterPro" id="IPR013766">
    <property type="entry name" value="Thioredoxin_domain"/>
</dbReference>
<dbReference type="STRING" id="450851.PHZ_c2493"/>
<dbReference type="Gene3D" id="3.40.30.10">
    <property type="entry name" value="Glutaredoxin"/>
    <property type="match status" value="1"/>
</dbReference>
<feature type="region of interest" description="Disordered" evidence="1">
    <location>
        <begin position="1"/>
        <end position="36"/>
    </location>
</feature>
<organism evidence="3 4">
    <name type="scientific">Phenylobacterium zucineum (strain HLK1)</name>
    <dbReference type="NCBI Taxonomy" id="450851"/>
    <lineage>
        <taxon>Bacteria</taxon>
        <taxon>Pseudomonadati</taxon>
        <taxon>Pseudomonadota</taxon>
        <taxon>Alphaproteobacteria</taxon>
        <taxon>Caulobacterales</taxon>
        <taxon>Caulobacteraceae</taxon>
        <taxon>Phenylobacterium</taxon>
    </lineage>
</organism>
<feature type="domain" description="Thioredoxin" evidence="2">
    <location>
        <begin position="44"/>
        <end position="140"/>
    </location>
</feature>
<dbReference type="InterPro" id="IPR036249">
    <property type="entry name" value="Thioredoxin-like_sf"/>
</dbReference>
<keyword evidence="4" id="KW-1185">Reference proteome</keyword>
<dbReference type="SUPFAM" id="SSF52833">
    <property type="entry name" value="Thioredoxin-like"/>
    <property type="match status" value="1"/>
</dbReference>
<evidence type="ECO:0000256" key="1">
    <source>
        <dbReference type="SAM" id="MobiDB-lite"/>
    </source>
</evidence>
<sequence>MNAIPIEEPAAAGSGRRGGRSNPAKQAAGQRGAAGARNAFPQTITDGQLSALLAEGRGTLLIDVSASSSGLGRTMDEQFRLAAKALRSRVRMLTIDVHRHPAAAIELSVNAFPTLILLRGGQAIARHAGVMSAEMIVNWTRQALADALRARRTPRA</sequence>
<dbReference type="HOGENOM" id="CLU_1684934_0_0_5"/>
<proteinExistence type="predicted"/>
<feature type="compositionally biased region" description="Low complexity" evidence="1">
    <location>
        <begin position="10"/>
        <end position="36"/>
    </location>
</feature>
<dbReference type="RefSeq" id="WP_012523040.1">
    <property type="nucleotide sequence ID" value="NC_011144.1"/>
</dbReference>